<sequence length="301" mass="34243">MLNLYLGNYLLRKGLLTSETLREMMDMEKEIRLRLGVLAMHQGMMTSAQVTEVNETQKKVDARFGEIAVDKGFLTEEQLETLLNEQVKGGAKLSQALIDKGIFTSTEMEKILEDYRQENNLSDEELEALGKGDAEQLLKPYIKLQCDLAGVKCHEALQAYGSLFMRNLVRFIDHKTILDIENHRTPSDDFRGFRQRIEGSLSLVTYIVMENETYYDFAEKHGKLPIENDEELASASVSEFLNLHNGLFSVWASEAELPIRLHPPGKTSQLPDPEKDSFIAVQFQTSVGNVMMMISLEEEKK</sequence>
<dbReference type="RefSeq" id="WP_093372578.1">
    <property type="nucleotide sequence ID" value="NZ_FOQA01000006.1"/>
</dbReference>
<dbReference type="AlphaFoldDB" id="A0A1I3FHE6"/>
<evidence type="ECO:0008006" key="4">
    <source>
        <dbReference type="Google" id="ProtNLM"/>
    </source>
</evidence>
<dbReference type="InterPro" id="IPR028976">
    <property type="entry name" value="CheC-like_sf"/>
</dbReference>
<accession>A0A1I3FHE6</accession>
<dbReference type="Proteomes" id="UP000199287">
    <property type="component" value="Unassembled WGS sequence"/>
</dbReference>
<dbReference type="InterPro" id="IPR037257">
    <property type="entry name" value="T2SS_E_N_sf"/>
</dbReference>
<dbReference type="GO" id="GO:0006935">
    <property type="term" value="P:chemotaxis"/>
    <property type="evidence" value="ECO:0007669"/>
    <property type="project" value="UniProtKB-KW"/>
</dbReference>
<dbReference type="OrthoDB" id="5614404at2"/>
<name>A0A1I3FHE6_9FIRM</name>
<proteinExistence type="predicted"/>
<evidence type="ECO:0000313" key="2">
    <source>
        <dbReference type="EMBL" id="SFI10643.1"/>
    </source>
</evidence>
<keyword evidence="3" id="KW-1185">Reference proteome</keyword>
<dbReference type="STRING" id="69895.SAMN05192551_106169"/>
<evidence type="ECO:0000313" key="3">
    <source>
        <dbReference type="Proteomes" id="UP000199287"/>
    </source>
</evidence>
<evidence type="ECO:0000256" key="1">
    <source>
        <dbReference type="ARBA" id="ARBA00022500"/>
    </source>
</evidence>
<gene>
    <name evidence="2" type="ORF">SAMN05192551_106169</name>
</gene>
<dbReference type="SUPFAM" id="SSF160246">
    <property type="entry name" value="EspE N-terminal domain-like"/>
    <property type="match status" value="2"/>
</dbReference>
<keyword evidence="1" id="KW-0145">Chemotaxis</keyword>
<reference evidence="3" key="1">
    <citation type="submission" date="2016-10" db="EMBL/GenBank/DDBJ databases">
        <authorList>
            <person name="Varghese N."/>
            <person name="Submissions S."/>
        </authorList>
    </citation>
    <scope>NUCLEOTIDE SEQUENCE [LARGE SCALE GENOMIC DNA]</scope>
    <source>
        <strain evidence="3">Z-7934</strain>
    </source>
</reference>
<dbReference type="EMBL" id="FOQA01000006">
    <property type="protein sequence ID" value="SFI10643.1"/>
    <property type="molecule type" value="Genomic_DNA"/>
</dbReference>
<dbReference type="Gene3D" id="3.40.1550.10">
    <property type="entry name" value="CheC-like"/>
    <property type="match status" value="1"/>
</dbReference>
<protein>
    <recommendedName>
        <fullName evidence="4">Chemotaxis phosphatase CheX</fullName>
    </recommendedName>
</protein>
<organism evidence="2 3">
    <name type="scientific">Tindallia magadiensis</name>
    <dbReference type="NCBI Taxonomy" id="69895"/>
    <lineage>
        <taxon>Bacteria</taxon>
        <taxon>Bacillati</taxon>
        <taxon>Bacillota</taxon>
        <taxon>Clostridia</taxon>
        <taxon>Peptostreptococcales</taxon>
        <taxon>Tindalliaceae</taxon>
        <taxon>Tindallia</taxon>
    </lineage>
</organism>